<organism evidence="2 3">
    <name type="scientific">Eumeta variegata</name>
    <name type="common">Bagworm moth</name>
    <name type="synonym">Eumeta japonica</name>
    <dbReference type="NCBI Taxonomy" id="151549"/>
    <lineage>
        <taxon>Eukaryota</taxon>
        <taxon>Metazoa</taxon>
        <taxon>Ecdysozoa</taxon>
        <taxon>Arthropoda</taxon>
        <taxon>Hexapoda</taxon>
        <taxon>Insecta</taxon>
        <taxon>Pterygota</taxon>
        <taxon>Neoptera</taxon>
        <taxon>Endopterygota</taxon>
        <taxon>Lepidoptera</taxon>
        <taxon>Glossata</taxon>
        <taxon>Ditrysia</taxon>
        <taxon>Tineoidea</taxon>
        <taxon>Psychidae</taxon>
        <taxon>Oiketicinae</taxon>
        <taxon>Eumeta</taxon>
    </lineage>
</organism>
<dbReference type="EMBL" id="BGZK01000356">
    <property type="protein sequence ID" value="GBP38929.1"/>
    <property type="molecule type" value="Genomic_DNA"/>
</dbReference>
<keyword evidence="3" id="KW-1185">Reference proteome</keyword>
<accession>A0A4C1VJZ5</accession>
<evidence type="ECO:0000313" key="3">
    <source>
        <dbReference type="Proteomes" id="UP000299102"/>
    </source>
</evidence>
<gene>
    <name evidence="2" type="ORF">EVAR_95679_1</name>
</gene>
<evidence type="ECO:0000256" key="1">
    <source>
        <dbReference type="SAM" id="MobiDB-lite"/>
    </source>
</evidence>
<feature type="compositionally biased region" description="Basic residues" evidence="1">
    <location>
        <begin position="78"/>
        <end position="90"/>
    </location>
</feature>
<comment type="caution">
    <text evidence="2">The sequence shown here is derived from an EMBL/GenBank/DDBJ whole genome shotgun (WGS) entry which is preliminary data.</text>
</comment>
<feature type="region of interest" description="Disordered" evidence="1">
    <location>
        <begin position="74"/>
        <end position="109"/>
    </location>
</feature>
<dbReference type="Proteomes" id="UP000299102">
    <property type="component" value="Unassembled WGS sequence"/>
</dbReference>
<dbReference type="AlphaFoldDB" id="A0A4C1VJZ5"/>
<protein>
    <submittedName>
        <fullName evidence="2">Uncharacterized protein</fullName>
    </submittedName>
</protein>
<sequence>MSRFREQGRAVVEPCCGQLWYSTKMGKLERSLYSPLVQFPSIRYPIQSQEAGNVSVTALGLVIVAFPMPTLRGPELRKGRKGGHSAHRARNGCPLKRARAPVPPAFSVR</sequence>
<reference evidence="2 3" key="1">
    <citation type="journal article" date="2019" name="Commun. Biol.">
        <title>The bagworm genome reveals a unique fibroin gene that provides high tensile strength.</title>
        <authorList>
            <person name="Kono N."/>
            <person name="Nakamura H."/>
            <person name="Ohtoshi R."/>
            <person name="Tomita M."/>
            <person name="Numata K."/>
            <person name="Arakawa K."/>
        </authorList>
    </citation>
    <scope>NUCLEOTIDE SEQUENCE [LARGE SCALE GENOMIC DNA]</scope>
</reference>
<name>A0A4C1VJZ5_EUMVA</name>
<evidence type="ECO:0000313" key="2">
    <source>
        <dbReference type="EMBL" id="GBP38929.1"/>
    </source>
</evidence>
<proteinExistence type="predicted"/>